<keyword evidence="4 8" id="KW-0653">Protein transport</keyword>
<dbReference type="GO" id="GO:0005886">
    <property type="term" value="C:plasma membrane"/>
    <property type="evidence" value="ECO:0007669"/>
    <property type="project" value="UniProtKB-SubCell"/>
</dbReference>
<evidence type="ECO:0000256" key="4">
    <source>
        <dbReference type="ARBA" id="ARBA00022927"/>
    </source>
</evidence>
<proteinExistence type="inferred from homology"/>
<evidence type="ECO:0000256" key="2">
    <source>
        <dbReference type="ARBA" id="ARBA00022448"/>
    </source>
</evidence>
<keyword evidence="10" id="KW-1185">Reference proteome</keyword>
<comment type="subunit">
    <text evidence="8">Component of the Sec protein translocase complex. Heterotrimer consisting of SecY, SecE and SecG subunits. The heterotrimers can form oligomers, although 1 heterotrimer is thought to be able to translocate proteins. Interacts with the ribosome. Interacts with SecDF, and other proteins may be involved. Interacts with SecA.</text>
</comment>
<feature type="transmembrane region" description="Helical" evidence="8">
    <location>
        <begin position="32"/>
        <end position="52"/>
    </location>
</feature>
<dbReference type="GO" id="GO:0006605">
    <property type="term" value="P:protein targeting"/>
    <property type="evidence" value="ECO:0007669"/>
    <property type="project" value="UniProtKB-UniRule"/>
</dbReference>
<dbReference type="GO" id="GO:0009306">
    <property type="term" value="P:protein secretion"/>
    <property type="evidence" value="ECO:0007669"/>
    <property type="project" value="UniProtKB-UniRule"/>
</dbReference>
<keyword evidence="2 8" id="KW-0813">Transport</keyword>
<comment type="function">
    <text evidence="8">Essential subunit of the Sec protein translocation channel SecYEG. Clamps together the 2 halves of SecY. May contact the channel plug during translocation.</text>
</comment>
<evidence type="ECO:0000256" key="1">
    <source>
        <dbReference type="ARBA" id="ARBA00004370"/>
    </source>
</evidence>
<comment type="subcellular location">
    <subcellularLocation>
        <location evidence="8">Cell inner membrane</location>
        <topology evidence="8">Single-pass membrane protein</topology>
    </subcellularLocation>
    <subcellularLocation>
        <location evidence="1">Membrane</location>
    </subcellularLocation>
</comment>
<evidence type="ECO:0000256" key="6">
    <source>
        <dbReference type="ARBA" id="ARBA00023010"/>
    </source>
</evidence>
<name>A0A6N4SX69_CYTH3</name>
<evidence type="ECO:0000256" key="5">
    <source>
        <dbReference type="ARBA" id="ARBA00022989"/>
    </source>
</evidence>
<keyword evidence="7 8" id="KW-0472">Membrane</keyword>
<keyword evidence="3 8" id="KW-0812">Transmembrane</keyword>
<protein>
    <recommendedName>
        <fullName evidence="8">Protein translocase subunit SecE</fullName>
    </recommendedName>
</protein>
<dbReference type="InterPro" id="IPR038379">
    <property type="entry name" value="SecE_sf"/>
</dbReference>
<dbReference type="InterPro" id="IPR001901">
    <property type="entry name" value="Translocase_SecE/Sec61-g"/>
</dbReference>
<evidence type="ECO:0000256" key="7">
    <source>
        <dbReference type="ARBA" id="ARBA00023136"/>
    </source>
</evidence>
<dbReference type="NCBIfam" id="TIGR00964">
    <property type="entry name" value="secE_bact"/>
    <property type="match status" value="1"/>
</dbReference>
<comment type="similarity">
    <text evidence="8">Belongs to the SecE/SEC61-gamma family.</text>
</comment>
<keyword evidence="5 8" id="KW-1133">Transmembrane helix</keyword>
<dbReference type="RefSeq" id="WP_011586524.1">
    <property type="nucleotide sequence ID" value="NC_008255.1"/>
</dbReference>
<dbReference type="GO" id="GO:0043952">
    <property type="term" value="P:protein transport by the Sec complex"/>
    <property type="evidence" value="ECO:0007669"/>
    <property type="project" value="UniProtKB-UniRule"/>
</dbReference>
<dbReference type="Gene3D" id="1.20.5.1030">
    <property type="entry name" value="Preprotein translocase secy subunit"/>
    <property type="match status" value="1"/>
</dbReference>
<keyword evidence="8" id="KW-1003">Cell membrane</keyword>
<gene>
    <name evidence="8 9" type="primary">secE</name>
    <name evidence="9" type="ORF">CHU_3174a</name>
</gene>
<keyword evidence="8" id="KW-0997">Cell inner membrane</keyword>
<dbReference type="GO" id="GO:0008320">
    <property type="term" value="F:protein transmembrane transporter activity"/>
    <property type="evidence" value="ECO:0007669"/>
    <property type="project" value="UniProtKB-UniRule"/>
</dbReference>
<keyword evidence="6 8" id="KW-0811">Translocation</keyword>
<dbReference type="OrthoDB" id="9810735at2"/>
<evidence type="ECO:0000313" key="10">
    <source>
        <dbReference type="Proteomes" id="UP000001822"/>
    </source>
</evidence>
<sequence>MKKLVSFVQGSIDELTTNVSWPKWSELQSSSALVLFASIIFAIVIGLIDFAFKNVLQSIY</sequence>
<evidence type="ECO:0000256" key="8">
    <source>
        <dbReference type="HAMAP-Rule" id="MF_00422"/>
    </source>
</evidence>
<dbReference type="KEGG" id="chu:CHU_3174a"/>
<dbReference type="EMBL" id="CP000383">
    <property type="protein sequence ID" value="ABG61077.1"/>
    <property type="molecule type" value="Genomic_DNA"/>
</dbReference>
<organism evidence="9 10">
    <name type="scientific">Cytophaga hutchinsonii (strain ATCC 33406 / DSM 1761 / CIP 103989 / NBRC 15051 / NCIMB 9469 / D465)</name>
    <dbReference type="NCBI Taxonomy" id="269798"/>
    <lineage>
        <taxon>Bacteria</taxon>
        <taxon>Pseudomonadati</taxon>
        <taxon>Bacteroidota</taxon>
        <taxon>Cytophagia</taxon>
        <taxon>Cytophagales</taxon>
        <taxon>Cytophagaceae</taxon>
        <taxon>Cytophaga</taxon>
    </lineage>
</organism>
<accession>A0A6N4SX69</accession>
<dbReference type="InterPro" id="IPR005807">
    <property type="entry name" value="SecE_bac"/>
</dbReference>
<evidence type="ECO:0000313" key="9">
    <source>
        <dbReference type="EMBL" id="ABG61077.1"/>
    </source>
</evidence>
<dbReference type="GO" id="GO:0065002">
    <property type="term" value="P:intracellular protein transmembrane transport"/>
    <property type="evidence" value="ECO:0007669"/>
    <property type="project" value="UniProtKB-UniRule"/>
</dbReference>
<dbReference type="Pfam" id="PF00584">
    <property type="entry name" value="SecE"/>
    <property type="match status" value="1"/>
</dbReference>
<dbReference type="HAMAP" id="MF_00422">
    <property type="entry name" value="SecE"/>
    <property type="match status" value="1"/>
</dbReference>
<dbReference type="Proteomes" id="UP000001822">
    <property type="component" value="Chromosome"/>
</dbReference>
<reference evidence="9 10" key="1">
    <citation type="journal article" date="2007" name="Appl. Environ. Microbiol.">
        <title>Genome sequence of the cellulolytic gliding bacterium Cytophaga hutchinsonii.</title>
        <authorList>
            <person name="Xie G."/>
            <person name="Bruce D.C."/>
            <person name="Challacombe J.F."/>
            <person name="Chertkov O."/>
            <person name="Detter J.C."/>
            <person name="Gilna P."/>
            <person name="Han C.S."/>
            <person name="Lucas S."/>
            <person name="Misra M."/>
            <person name="Myers G.L."/>
            <person name="Richardson P."/>
            <person name="Tapia R."/>
            <person name="Thayer N."/>
            <person name="Thompson L.S."/>
            <person name="Brettin T.S."/>
            <person name="Henrissat B."/>
            <person name="Wilson D.B."/>
            <person name="McBride M.J."/>
        </authorList>
    </citation>
    <scope>NUCLEOTIDE SEQUENCE [LARGE SCALE GENOMIC DNA]</scope>
    <source>
        <strain evidence="10">ATCC 33406 / DSM 1761 / CIP 103989 / NBRC 15051 / NCIMB 9469 / D465</strain>
    </source>
</reference>
<dbReference type="AlphaFoldDB" id="A0A6N4SX69"/>
<evidence type="ECO:0000256" key="3">
    <source>
        <dbReference type="ARBA" id="ARBA00022692"/>
    </source>
</evidence>